<reference evidence="1 2" key="1">
    <citation type="submission" date="2018-07" db="EMBL/GenBank/DDBJ databases">
        <authorList>
            <person name="Bray K.S."/>
            <person name="Carr Z.A."/>
            <person name="Cox A."/>
            <person name="Croney S.M."/>
            <person name="Francisco T.J."/>
            <person name="Gragg K.N."/>
            <person name="Gress-Byrd C.M."/>
            <person name="Holcomb E.R."/>
            <person name="Justice T.A."/>
            <person name="Latham E.D."/>
            <person name="Lovell F.C."/>
            <person name="Miller H.N."/>
            <person name="Quesada C."/>
            <person name="Radey J."/>
            <person name="Robinson P.M."/>
            <person name="Scott K.N."/>
            <person name="Smith C.E."/>
            <person name="Stamey B.D."/>
            <person name="Stanley G.P."/>
            <person name="Suchonic E.A."/>
            <person name="Taylor K.N."/>
            <person name="Weindel N.A."/>
            <person name="Wiseman B.T."/>
            <person name="Eckardt M.A."/>
            <person name="Gainey M.D."/>
            <person name="Wallen J.R."/>
            <person name="Garlena R.A."/>
            <person name="Russell D.A."/>
            <person name="Pope W.H."/>
            <person name="Jacobs-Sera D."/>
            <person name="Hatfull G.F."/>
        </authorList>
    </citation>
    <scope>NUCLEOTIDE SEQUENCE [LARGE SCALE GENOMIC DNA]</scope>
</reference>
<accession>A0A385D3M5</accession>
<gene>
    <name evidence="1" type="primary">43</name>
    <name evidence="1" type="ORF">SEA_NEFERTHENA_43</name>
</gene>
<dbReference type="RefSeq" id="YP_009808218.1">
    <property type="nucleotide sequence ID" value="NC_048038.1"/>
</dbReference>
<dbReference type="GeneID" id="54999117"/>
<name>A0A385D3M5_9CAUD</name>
<organism evidence="1 2">
    <name type="scientific">Microbacterium phage Neferthena</name>
    <dbReference type="NCBI Taxonomy" id="2301539"/>
    <lineage>
        <taxon>Viruses</taxon>
        <taxon>Duplodnaviria</taxon>
        <taxon>Heunggongvirae</taxon>
        <taxon>Uroviricota</taxon>
        <taxon>Caudoviricetes</taxon>
        <taxon>Neferthenavirus</taxon>
        <taxon>Neferthenavirus neferthena</taxon>
    </lineage>
</organism>
<dbReference type="KEGG" id="vg:54999117"/>
<evidence type="ECO:0000313" key="1">
    <source>
        <dbReference type="EMBL" id="AXQ52906.1"/>
    </source>
</evidence>
<dbReference type="EMBL" id="MH697589">
    <property type="protein sequence ID" value="AXQ52906.1"/>
    <property type="molecule type" value="Genomic_DNA"/>
</dbReference>
<evidence type="ECO:0000313" key="2">
    <source>
        <dbReference type="Proteomes" id="UP000261846"/>
    </source>
</evidence>
<sequence length="83" mass="9466">MDGEQPTRVVGHTIEVDEFDAALAPANGIEESLTAKLAAEEARLWRLLPTPPAGHHWEMEQQRFDEPWNPVLKFRVVAYLKED</sequence>
<protein>
    <submittedName>
        <fullName evidence="1">Uncharacterized protein</fullName>
    </submittedName>
</protein>
<proteinExistence type="predicted"/>
<dbReference type="Proteomes" id="UP000261846">
    <property type="component" value="Segment"/>
</dbReference>
<keyword evidence="2" id="KW-1185">Reference proteome</keyword>